<dbReference type="RefSeq" id="WP_139094582.1">
    <property type="nucleotide sequence ID" value="NZ_VDFW01000001.1"/>
</dbReference>
<dbReference type="OrthoDB" id="3353438at2"/>
<evidence type="ECO:0000259" key="4">
    <source>
        <dbReference type="Pfam" id="PF03328"/>
    </source>
</evidence>
<keyword evidence="2" id="KW-0479">Metal-binding</keyword>
<feature type="domain" description="HpcH/HpaI aldolase/citrate lyase" evidence="4">
    <location>
        <begin position="10"/>
        <end position="200"/>
    </location>
</feature>
<dbReference type="SUPFAM" id="SSF51621">
    <property type="entry name" value="Phosphoenolpyruvate/pyruvate domain"/>
    <property type="match status" value="1"/>
</dbReference>
<dbReference type="PANTHER" id="PTHR30502:SF0">
    <property type="entry name" value="PHOSPHOENOLPYRUVATE CARBOXYLASE FAMILY PROTEIN"/>
    <property type="match status" value="1"/>
</dbReference>
<dbReference type="AlphaFoldDB" id="A0A5C4MBX6"/>
<name>A0A5C4MBX6_9PSEU</name>
<dbReference type="InterPro" id="IPR040442">
    <property type="entry name" value="Pyrv_kinase-like_dom_sf"/>
</dbReference>
<dbReference type="GO" id="GO:0016832">
    <property type="term" value="F:aldehyde-lyase activity"/>
    <property type="evidence" value="ECO:0007669"/>
    <property type="project" value="TreeGrafter"/>
</dbReference>
<gene>
    <name evidence="5" type="ORF">FG385_00610</name>
</gene>
<evidence type="ECO:0000313" key="6">
    <source>
        <dbReference type="Proteomes" id="UP000305546"/>
    </source>
</evidence>
<evidence type="ECO:0000256" key="3">
    <source>
        <dbReference type="ARBA" id="ARBA00023239"/>
    </source>
</evidence>
<accession>A0A5C4MBX6</accession>
<dbReference type="Pfam" id="PF03328">
    <property type="entry name" value="HpcH_HpaI"/>
    <property type="match status" value="1"/>
</dbReference>
<dbReference type="GO" id="GO:0046872">
    <property type="term" value="F:metal ion binding"/>
    <property type="evidence" value="ECO:0007669"/>
    <property type="project" value="UniProtKB-KW"/>
</dbReference>
<reference evidence="5 6" key="1">
    <citation type="submission" date="2019-06" db="EMBL/GenBank/DDBJ databases">
        <title>Amycolatopsis alkalitolerans sp. nov., isolated from Gastrodia elata Blume.</title>
        <authorList>
            <person name="Narsing Rao M.P."/>
            <person name="Li W.J."/>
        </authorList>
    </citation>
    <scope>NUCLEOTIDE SEQUENCE [LARGE SCALE GENOMIC DNA]</scope>
    <source>
        <strain evidence="5 6">SYSUP0005</strain>
    </source>
</reference>
<proteinExistence type="inferred from homology"/>
<organism evidence="5 6">
    <name type="scientific">Amycolatopsis alkalitolerans</name>
    <dbReference type="NCBI Taxonomy" id="2547244"/>
    <lineage>
        <taxon>Bacteria</taxon>
        <taxon>Bacillati</taxon>
        <taxon>Actinomycetota</taxon>
        <taxon>Actinomycetes</taxon>
        <taxon>Pseudonocardiales</taxon>
        <taxon>Pseudonocardiaceae</taxon>
        <taxon>Amycolatopsis</taxon>
    </lineage>
</organism>
<protein>
    <submittedName>
        <fullName evidence="5">2,4-dihydroxyhept-2-ene-1,7-dioic acid aldolase</fullName>
    </submittedName>
</protein>
<dbReference type="Gene3D" id="3.20.20.60">
    <property type="entry name" value="Phosphoenolpyruvate-binding domains"/>
    <property type="match status" value="1"/>
</dbReference>
<keyword evidence="6" id="KW-1185">Reference proteome</keyword>
<dbReference type="GO" id="GO:0005737">
    <property type="term" value="C:cytoplasm"/>
    <property type="evidence" value="ECO:0007669"/>
    <property type="project" value="TreeGrafter"/>
</dbReference>
<evidence type="ECO:0000256" key="2">
    <source>
        <dbReference type="ARBA" id="ARBA00022723"/>
    </source>
</evidence>
<evidence type="ECO:0000256" key="1">
    <source>
        <dbReference type="ARBA" id="ARBA00005568"/>
    </source>
</evidence>
<keyword evidence="3" id="KW-0456">Lyase</keyword>
<dbReference type="EMBL" id="VDFW01000001">
    <property type="protein sequence ID" value="TNC29511.1"/>
    <property type="molecule type" value="Genomic_DNA"/>
</dbReference>
<evidence type="ECO:0000313" key="5">
    <source>
        <dbReference type="EMBL" id="TNC29511.1"/>
    </source>
</evidence>
<dbReference type="InterPro" id="IPR005000">
    <property type="entry name" value="Aldolase/citrate-lyase_domain"/>
</dbReference>
<dbReference type="InterPro" id="IPR015813">
    <property type="entry name" value="Pyrv/PenolPyrv_kinase-like_dom"/>
</dbReference>
<comment type="similarity">
    <text evidence="1">Belongs to the HpcH/HpaI aldolase family.</text>
</comment>
<sequence length="244" mass="25144">MFGDGRVPVGTWLKIAGPEPVEIMAYAGFDFVIVDLEHAPLTLETAYRLVNSAAALRMTPLVRVPDHTPSTIQKILDAGAQGVLVPKVDSVEQARAVGRAVRFPPEGDRGAGGTSRAGRWGLRPNAEYVGEHVLCIPQLESEKAIAAAPEILALPAVDAVFVGAADLSMSMGTTPADPAVRELIAQTLRHAASAGEPCGLAFGAAGPAVEAIGQGCGFVVVSNDTSMLATAARSLVSQVRAGTA</sequence>
<dbReference type="PANTHER" id="PTHR30502">
    <property type="entry name" value="2-KETO-3-DEOXY-L-RHAMNONATE ALDOLASE"/>
    <property type="match status" value="1"/>
</dbReference>
<dbReference type="Proteomes" id="UP000305546">
    <property type="component" value="Unassembled WGS sequence"/>
</dbReference>
<dbReference type="InterPro" id="IPR050251">
    <property type="entry name" value="HpcH-HpaI_aldolase"/>
</dbReference>
<comment type="caution">
    <text evidence="5">The sequence shown here is derived from an EMBL/GenBank/DDBJ whole genome shotgun (WGS) entry which is preliminary data.</text>
</comment>